<dbReference type="SUPFAM" id="SSF56219">
    <property type="entry name" value="DNase I-like"/>
    <property type="match status" value="1"/>
</dbReference>
<feature type="region of interest" description="Disordered" evidence="7">
    <location>
        <begin position="329"/>
        <end position="353"/>
    </location>
</feature>
<dbReference type="AlphaFoldDB" id="A0A8J5XMN7"/>
<evidence type="ECO:0000256" key="7">
    <source>
        <dbReference type="SAM" id="MobiDB-lite"/>
    </source>
</evidence>
<dbReference type="InterPro" id="IPR036691">
    <property type="entry name" value="Endo/exonu/phosph_ase_sf"/>
</dbReference>
<keyword evidence="4 5" id="KW-0460">Magnesium</keyword>
<keyword evidence="5" id="KW-0464">Manganese</keyword>
<feature type="site" description="Important for catalytic activity" evidence="6">
    <location>
        <position position="451"/>
    </location>
</feature>
<dbReference type="PROSITE" id="PS00726">
    <property type="entry name" value="AP_NUCLEASE_F1_1"/>
    <property type="match status" value="1"/>
</dbReference>
<dbReference type="GO" id="GO:0003677">
    <property type="term" value="F:DNA binding"/>
    <property type="evidence" value="ECO:0007669"/>
    <property type="project" value="InterPro"/>
</dbReference>
<evidence type="ECO:0000259" key="8">
    <source>
        <dbReference type="Pfam" id="PF03372"/>
    </source>
</evidence>
<accession>A0A8J5XMN7</accession>
<protein>
    <recommendedName>
        <fullName evidence="8">Endonuclease/exonuclease/phosphatase domain-containing protein</fullName>
    </recommendedName>
</protein>
<dbReference type="PANTHER" id="PTHR22748:SF4">
    <property type="entry name" value="DNA-(APURINIC OR APYRIMIDINIC SITE) ENDONUCLEASE 2"/>
    <property type="match status" value="1"/>
</dbReference>
<keyword evidence="2 5" id="KW-0479">Metal-binding</keyword>
<dbReference type="GO" id="GO:0006284">
    <property type="term" value="P:base-excision repair"/>
    <property type="evidence" value="ECO:0007669"/>
    <property type="project" value="TreeGrafter"/>
</dbReference>
<name>A0A8J5XMN7_DIALT</name>
<dbReference type="GO" id="GO:0046872">
    <property type="term" value="F:metal ion binding"/>
    <property type="evidence" value="ECO:0007669"/>
    <property type="project" value="UniProtKB-KW"/>
</dbReference>
<dbReference type="OrthoDB" id="391817at2759"/>
<feature type="binding site" evidence="5">
    <location>
        <position position="179"/>
    </location>
    <ligand>
        <name>Mg(2+)</name>
        <dbReference type="ChEBI" id="CHEBI:18420"/>
        <label>1</label>
    </ligand>
</feature>
<dbReference type="InterPro" id="IPR005135">
    <property type="entry name" value="Endo/exonuclease/phosphatase"/>
</dbReference>
<organism evidence="9 10">
    <name type="scientific">Diacronema lutheri</name>
    <name type="common">Unicellular marine alga</name>
    <name type="synonym">Monochrysis lutheri</name>
    <dbReference type="NCBI Taxonomy" id="2081491"/>
    <lineage>
        <taxon>Eukaryota</taxon>
        <taxon>Haptista</taxon>
        <taxon>Haptophyta</taxon>
        <taxon>Pavlovophyceae</taxon>
        <taxon>Pavlovales</taxon>
        <taxon>Pavlovaceae</taxon>
        <taxon>Diacronema</taxon>
    </lineage>
</organism>
<keyword evidence="3" id="KW-0378">Hydrolase</keyword>
<feature type="binding site" evidence="5">
    <location>
        <position position="56"/>
    </location>
    <ligand>
        <name>Mg(2+)</name>
        <dbReference type="ChEBI" id="CHEBI:18420"/>
        <label>1</label>
    </ligand>
</feature>
<evidence type="ECO:0000256" key="2">
    <source>
        <dbReference type="ARBA" id="ARBA00022723"/>
    </source>
</evidence>
<dbReference type="PANTHER" id="PTHR22748">
    <property type="entry name" value="AP ENDONUCLEASE"/>
    <property type="match status" value="1"/>
</dbReference>
<dbReference type="EMBL" id="JAGTXO010000001">
    <property type="protein sequence ID" value="KAG8471048.1"/>
    <property type="molecule type" value="Genomic_DNA"/>
</dbReference>
<feature type="compositionally biased region" description="Low complexity" evidence="7">
    <location>
        <begin position="627"/>
        <end position="637"/>
    </location>
</feature>
<evidence type="ECO:0000256" key="5">
    <source>
        <dbReference type="PIRSR" id="PIRSR604808-2"/>
    </source>
</evidence>
<dbReference type="GO" id="GO:0008311">
    <property type="term" value="F:double-stranded DNA 3'-5' DNA exonuclease activity"/>
    <property type="evidence" value="ECO:0007669"/>
    <property type="project" value="TreeGrafter"/>
</dbReference>
<dbReference type="GO" id="GO:0005634">
    <property type="term" value="C:nucleus"/>
    <property type="evidence" value="ECO:0007669"/>
    <property type="project" value="TreeGrafter"/>
</dbReference>
<evidence type="ECO:0000256" key="1">
    <source>
        <dbReference type="ARBA" id="ARBA00007092"/>
    </source>
</evidence>
<evidence type="ECO:0000256" key="4">
    <source>
        <dbReference type="ARBA" id="ARBA00022842"/>
    </source>
</evidence>
<dbReference type="InterPro" id="IPR020847">
    <property type="entry name" value="AP_endonuclease_F1_BS"/>
</dbReference>
<evidence type="ECO:0000256" key="6">
    <source>
        <dbReference type="PIRSR" id="PIRSR604808-3"/>
    </source>
</evidence>
<dbReference type="PROSITE" id="PS51435">
    <property type="entry name" value="AP_NUCLEASE_F1_4"/>
    <property type="match status" value="1"/>
</dbReference>
<reference evidence="9" key="1">
    <citation type="submission" date="2021-05" db="EMBL/GenBank/DDBJ databases">
        <title>The genome of the haptophyte Pavlova lutheri (Diacronema luteri, Pavlovales) - a model for lipid biosynthesis in eukaryotic algae.</title>
        <authorList>
            <person name="Hulatt C.J."/>
            <person name="Posewitz M.C."/>
        </authorList>
    </citation>
    <scope>NUCLEOTIDE SEQUENCE</scope>
    <source>
        <strain evidence="9">NIVA-4/92</strain>
    </source>
</reference>
<feature type="binding site" evidence="5">
    <location>
        <position position="181"/>
    </location>
    <ligand>
        <name>Mg(2+)</name>
        <dbReference type="ChEBI" id="CHEBI:18420"/>
        <label>1</label>
    </ligand>
</feature>
<comment type="caution">
    <text evidence="9">The sequence shown here is derived from an EMBL/GenBank/DDBJ whole genome shotgun (WGS) entry which is preliminary data.</text>
</comment>
<dbReference type="InterPro" id="IPR004808">
    <property type="entry name" value="AP_endonuc_1"/>
</dbReference>
<gene>
    <name evidence="9" type="ORF">KFE25_009469</name>
</gene>
<feature type="region of interest" description="Disordered" evidence="7">
    <location>
        <begin position="627"/>
        <end position="675"/>
    </location>
</feature>
<feature type="binding site" evidence="5">
    <location>
        <position position="22"/>
    </location>
    <ligand>
        <name>Mg(2+)</name>
        <dbReference type="ChEBI" id="CHEBI:18420"/>
        <label>1</label>
    </ligand>
</feature>
<dbReference type="Pfam" id="PF03372">
    <property type="entry name" value="Exo_endo_phos"/>
    <property type="match status" value="1"/>
</dbReference>
<comment type="similarity">
    <text evidence="1">Belongs to the DNA repair enzymes AP/ExoA family.</text>
</comment>
<keyword evidence="10" id="KW-1185">Reference proteome</keyword>
<dbReference type="OMA" id="KCMYRPP"/>
<comment type="cofactor">
    <cofactor evidence="5">
        <name>Mg(2+)</name>
        <dbReference type="ChEBI" id="CHEBI:18420"/>
    </cofactor>
    <cofactor evidence="5">
        <name>Mn(2+)</name>
        <dbReference type="ChEBI" id="CHEBI:29035"/>
    </cofactor>
    <text evidence="5">Probably binds two magnesium or manganese ions per subunit.</text>
</comment>
<evidence type="ECO:0000256" key="3">
    <source>
        <dbReference type="ARBA" id="ARBA00022801"/>
    </source>
</evidence>
<evidence type="ECO:0000313" key="10">
    <source>
        <dbReference type="Proteomes" id="UP000751190"/>
    </source>
</evidence>
<evidence type="ECO:0000313" key="9">
    <source>
        <dbReference type="EMBL" id="KAG8471048.1"/>
    </source>
</evidence>
<feature type="site" description="Transition state stabilizer" evidence="6">
    <location>
        <position position="181"/>
    </location>
</feature>
<feature type="compositionally biased region" description="Basic and acidic residues" evidence="7">
    <location>
        <begin position="329"/>
        <end position="343"/>
    </location>
</feature>
<proteinExistence type="inferred from homology"/>
<dbReference type="GO" id="GO:0008081">
    <property type="term" value="F:phosphoric diester hydrolase activity"/>
    <property type="evidence" value="ECO:0007669"/>
    <property type="project" value="TreeGrafter"/>
</dbReference>
<dbReference type="Gene3D" id="3.60.10.10">
    <property type="entry name" value="Endonuclease/exonuclease/phosphatase"/>
    <property type="match status" value="2"/>
</dbReference>
<dbReference type="GO" id="GO:0003906">
    <property type="term" value="F:DNA-(apurinic or apyrimidinic site) endonuclease activity"/>
    <property type="evidence" value="ECO:0007669"/>
    <property type="project" value="TreeGrafter"/>
</dbReference>
<sequence length="675" mass="71396">MAANGPRCEMLDETEMLLISWNVASWNTAVREIAKRHGSFDSWARDLGPDVLCLQETKLCDKDVNSNASALGALAAGYDSFWACNEGRGAQTKGLNGVCTFVRAGLAIRAERHPLRDPQLDGEGRCLLVELRGGVVVVNVYVPNSSDGRLPIKLRFLDALAALLAREHAEGKRVVLVGDLNLQSRALDAHWKLRVLDLGGLASAASARALDCALLWPSAQPAEELRGRDGGARAKLDERALDLARSLAAGYAEIASAMSRAEVREVESQNTTTGKRFRKYKVFVPVRDAAGNAATMRAVGGPCESREEACGRYRLGSIVPGGAAGADAGREAAEAKLEQREESDGAGADGARLASRREGEMCMERARDVASAVLGNLGDFGDEVWARLGLALGFVRSRTEQAVLDRFGLLLAAAGGLIDTFAHTHPHALDRFTCWDQFTQKRFCNTGARIDYILAPVEMLVSNAPSACGGCAQLSTGDTTFDANSAAAALAAATENGRWKAVSFAGGGFEDGDSRDYRLHLAHAHQAAAGIIYTPPQYSDHVAVFASLRYDFAAAQAQVASQTAPPNFGHDVQPFKAQLRQQRCIAKWLGGSTADTCAATPARADATSAGPASAAANAAAPPALATAQAEASAPATAKLDVAARKARPPASKPELAGKRQRGTLDAFFAHRPRAN</sequence>
<dbReference type="Proteomes" id="UP000751190">
    <property type="component" value="Unassembled WGS sequence"/>
</dbReference>
<feature type="domain" description="Endonuclease/exonuclease/phosphatase" evidence="8">
    <location>
        <begin position="19"/>
        <end position="199"/>
    </location>
</feature>